<protein>
    <recommendedName>
        <fullName evidence="3">HNH nuclease domain-containing protein</fullName>
    </recommendedName>
</protein>
<proteinExistence type="predicted"/>
<dbReference type="RefSeq" id="WP_119192507.1">
    <property type="nucleotide sequence ID" value="NZ_JALXXI010000043.1"/>
</dbReference>
<dbReference type="EMBL" id="QNTT01000018">
    <property type="protein sequence ID" value="RBA36823.1"/>
    <property type="molecule type" value="Genomic_DNA"/>
</dbReference>
<comment type="caution">
    <text evidence="1">The sequence shown here is derived from an EMBL/GenBank/DDBJ whole genome shotgun (WGS) entry which is preliminary data.</text>
</comment>
<evidence type="ECO:0008006" key="3">
    <source>
        <dbReference type="Google" id="ProtNLM"/>
    </source>
</evidence>
<dbReference type="Proteomes" id="UP000252187">
    <property type="component" value="Unassembled WGS sequence"/>
</dbReference>
<evidence type="ECO:0000313" key="2">
    <source>
        <dbReference type="Proteomes" id="UP000252187"/>
    </source>
</evidence>
<dbReference type="AlphaFoldDB" id="A0A365PAD8"/>
<name>A0A365PAD8_9ACTN</name>
<sequence length="199" mass="22099">MTAALFPRPEGTDTQQLSLLGDPRPVRTPAKLWRIWLTDPTTRQRFEIKRYRRGTDQCWPWIGAISSTGHGSFRAASLPGLSRRGTVPAHLYAYQLEHGIIDRLGWSALTDPILCHRCDYAGCTNPHHLRLGTATDNRTEYLARRHGPNSPLADIRGTAGLSRAIADAIRDALSDNASPGEIETRLDEAIVAGQPWALW</sequence>
<dbReference type="InterPro" id="IPR044925">
    <property type="entry name" value="His-Me_finger_sf"/>
</dbReference>
<dbReference type="SUPFAM" id="SSF54060">
    <property type="entry name" value="His-Me finger endonucleases"/>
    <property type="match status" value="1"/>
</dbReference>
<evidence type="ECO:0000313" key="1">
    <source>
        <dbReference type="EMBL" id="RBA36823.1"/>
    </source>
</evidence>
<gene>
    <name evidence="1" type="ORF">DQ226_08540</name>
</gene>
<organism evidence="1 2">
    <name type="scientific">Dietzia maris</name>
    <dbReference type="NCBI Taxonomy" id="37915"/>
    <lineage>
        <taxon>Bacteria</taxon>
        <taxon>Bacillati</taxon>
        <taxon>Actinomycetota</taxon>
        <taxon>Actinomycetes</taxon>
        <taxon>Mycobacteriales</taxon>
        <taxon>Dietziaceae</taxon>
        <taxon>Dietzia</taxon>
    </lineage>
</organism>
<reference evidence="1 2" key="1">
    <citation type="submission" date="2018-06" db="EMBL/GenBank/DDBJ databases">
        <title>Whole genome sequencing of four bacterial strains from South Shetland trench revealing bio-synthetic gene clusters.</title>
        <authorList>
            <person name="Abdel-Mageed W.M."/>
            <person name="Lehri B."/>
            <person name="Jarmusch S.A."/>
            <person name="Miranda K."/>
            <person name="Goodfellow M."/>
            <person name="Jaspars M."/>
            <person name="Karlyshev A.V."/>
        </authorList>
    </citation>
    <scope>NUCLEOTIDE SEQUENCE [LARGE SCALE GENOMIC DNA]</scope>
    <source>
        <strain evidence="1 2">SST1</strain>
    </source>
</reference>
<accession>A0A365PAD8</accession>